<dbReference type="SUPFAM" id="SSF53448">
    <property type="entry name" value="Nucleotide-diphospho-sugar transferases"/>
    <property type="match status" value="2"/>
</dbReference>
<protein>
    <submittedName>
        <fullName evidence="2">Glycosyltransferase</fullName>
    </submittedName>
</protein>
<dbReference type="InterPro" id="IPR029044">
    <property type="entry name" value="Nucleotide-diphossugar_trans"/>
</dbReference>
<feature type="domain" description="Glycosyltransferase 2-like" evidence="1">
    <location>
        <begin position="426"/>
        <end position="602"/>
    </location>
</feature>
<dbReference type="PANTHER" id="PTHR43179:SF7">
    <property type="entry name" value="RHAMNOSYLTRANSFERASE WBBL"/>
    <property type="match status" value="1"/>
</dbReference>
<dbReference type="Pfam" id="PF00535">
    <property type="entry name" value="Glycos_transf_2"/>
    <property type="match status" value="1"/>
</dbReference>
<dbReference type="PANTHER" id="PTHR43179">
    <property type="entry name" value="RHAMNOSYLTRANSFERASE WBBL"/>
    <property type="match status" value="1"/>
</dbReference>
<evidence type="ECO:0000259" key="1">
    <source>
        <dbReference type="Pfam" id="PF00535"/>
    </source>
</evidence>
<name>A0ABX0JXS2_9PROT</name>
<accession>A0ABX0JXS2</accession>
<dbReference type="Proteomes" id="UP000635278">
    <property type="component" value="Unassembled WGS sequence"/>
</dbReference>
<sequence>MSKFENHVSDIVRLFRAGLGRNPEVTAVDHFLELIAGGATFHDLAHAIAGSQEFRNLHGSSDICNPAYAAFLYRHCLNREPDPLGEANILRAPNRGAALEIVAGSEEAKKVTDLLEVLYPDGASPSDNLAYRLWLRRYGILTHRKRLAISLWIDREMAVRPTISLFMLAPENRVDLLLETVASLEQQIYPEWTLQIACTDDIPAGVIDSIVQVTRRVAGISIVMMSGALSYGERWQRLLEVSDGDFCAFLYPGDRLSLEAFYSFAAEIVANPDCDLIYCDEDKLDARGERSSPRFKSAWSRELCYAGDFIGQLAVFRRERALLVGGIRHDSGDLARYDLMLRLCENLEAVRIRHISKVLYHRSRRPGREEGFPKTRATLQHPSVLGTVRRHLAETHPEIKLESAYLGGAVWPHIVYPLPENPPCVSIVIPTKDNADMLERCVSGLLTETSYVSIEILIADNGSCKVETLDTLRRLSRDTRVTVFRMPGPFNWSAINNDLATRTRSKLLLFLNDDVEIMESGWLDEMVRQVLQPGVGVVGARLFYRDGSIQHAGIALTPQGARHILRSARAEDSGYMGVIALARDLLAVTGACMMVRREAFDQVEGFDETFPLTCNDVDFCLRARQAGWRVVWTPHAFLMHVDGATRGPDHSASQILQSCVDDGRLLDRWARFNKTDPYINANLMVTDHHLLLRTPDDTLKS</sequence>
<keyword evidence="3" id="KW-1185">Reference proteome</keyword>
<evidence type="ECO:0000313" key="3">
    <source>
        <dbReference type="Proteomes" id="UP000635278"/>
    </source>
</evidence>
<reference evidence="2 3" key="1">
    <citation type="journal article" date="2020" name="Int. J. Syst. Evol. Microbiol.">
        <title>Novel acetic acid bacteria from cider fermentations: Acetobacter conturbans sp. nov. and Acetobacter fallax sp. nov.</title>
        <authorList>
            <person name="Sombolestani A.S."/>
            <person name="Cleenwerck I."/>
            <person name="Cnockaert M."/>
            <person name="Borremans W."/>
            <person name="Wieme A.D."/>
            <person name="De Vuyst L."/>
            <person name="Vandamme P."/>
        </authorList>
    </citation>
    <scope>NUCLEOTIDE SEQUENCE [LARGE SCALE GENOMIC DNA]</scope>
    <source>
        <strain evidence="2 3">LMG 30640</strain>
    </source>
</reference>
<dbReference type="Gene3D" id="3.90.550.10">
    <property type="entry name" value="Spore Coat Polysaccharide Biosynthesis Protein SpsA, Chain A"/>
    <property type="match status" value="2"/>
</dbReference>
<gene>
    <name evidence="2" type="ORF">GOB93_18500</name>
</gene>
<dbReference type="CDD" id="cd04186">
    <property type="entry name" value="GT_2_like_c"/>
    <property type="match status" value="1"/>
</dbReference>
<organism evidence="2 3">
    <name type="scientific">Acetobacter musti</name>
    <dbReference type="NCBI Taxonomy" id="864732"/>
    <lineage>
        <taxon>Bacteria</taxon>
        <taxon>Pseudomonadati</taxon>
        <taxon>Pseudomonadota</taxon>
        <taxon>Alphaproteobacteria</taxon>
        <taxon>Acetobacterales</taxon>
        <taxon>Acetobacteraceae</taxon>
        <taxon>Acetobacter</taxon>
    </lineage>
</organism>
<dbReference type="EMBL" id="WOTB01000041">
    <property type="protein sequence ID" value="NHN86602.1"/>
    <property type="molecule type" value="Genomic_DNA"/>
</dbReference>
<comment type="caution">
    <text evidence="2">The sequence shown here is derived from an EMBL/GenBank/DDBJ whole genome shotgun (WGS) entry which is preliminary data.</text>
</comment>
<proteinExistence type="predicted"/>
<dbReference type="RefSeq" id="WP_173584933.1">
    <property type="nucleotide sequence ID" value="NZ_WOTB01000041.1"/>
</dbReference>
<evidence type="ECO:0000313" key="2">
    <source>
        <dbReference type="EMBL" id="NHN86602.1"/>
    </source>
</evidence>
<dbReference type="InterPro" id="IPR001173">
    <property type="entry name" value="Glyco_trans_2-like"/>
</dbReference>